<evidence type="ECO:0000313" key="3">
    <source>
        <dbReference type="Proteomes" id="UP000095209"/>
    </source>
</evidence>
<comment type="caution">
    <text evidence="2">The sequence shown here is derived from an EMBL/GenBank/DDBJ whole genome shotgun (WGS) entry which is preliminary data.</text>
</comment>
<dbReference type="OrthoDB" id="2974612at2"/>
<accession>A0A1E5LKA1</accession>
<dbReference type="RefSeq" id="WP_069715456.1">
    <property type="nucleotide sequence ID" value="NZ_MJEH01000001.1"/>
</dbReference>
<dbReference type="EMBL" id="MJEH01000001">
    <property type="protein sequence ID" value="OEH94522.1"/>
    <property type="molecule type" value="Genomic_DNA"/>
</dbReference>
<protein>
    <submittedName>
        <fullName evidence="2">Uncharacterized protein</fullName>
    </submittedName>
</protein>
<keyword evidence="1" id="KW-1133">Transmembrane helix</keyword>
<sequence length="67" mass="7716">MNKLYKIILILVLLSNVIMGIALFQQSAKLTKFEHIISNLEVRMEDLDDAIEGDVVPRLKKMMNENN</sequence>
<organism evidence="2 3">
    <name type="scientific">Bacillus solimangrovi</name>
    <dbReference type="NCBI Taxonomy" id="1305675"/>
    <lineage>
        <taxon>Bacteria</taxon>
        <taxon>Bacillati</taxon>
        <taxon>Bacillota</taxon>
        <taxon>Bacilli</taxon>
        <taxon>Bacillales</taxon>
        <taxon>Bacillaceae</taxon>
        <taxon>Bacillus</taxon>
    </lineage>
</organism>
<keyword evidence="1" id="KW-0812">Transmembrane</keyword>
<evidence type="ECO:0000313" key="2">
    <source>
        <dbReference type="EMBL" id="OEH94522.1"/>
    </source>
</evidence>
<reference evidence="2 3" key="1">
    <citation type="submission" date="2016-08" db="EMBL/GenBank/DDBJ databases">
        <title>Genome of Bacillus solimangrovi GH2-4.</title>
        <authorList>
            <person name="Lim S."/>
            <person name="Kim B.-C."/>
        </authorList>
    </citation>
    <scope>NUCLEOTIDE SEQUENCE [LARGE SCALE GENOMIC DNA]</scope>
    <source>
        <strain evidence="2 3">GH2-4</strain>
    </source>
</reference>
<keyword evidence="1" id="KW-0472">Membrane</keyword>
<gene>
    <name evidence="2" type="ORF">BFG57_07575</name>
</gene>
<name>A0A1E5LKA1_9BACI</name>
<dbReference type="Proteomes" id="UP000095209">
    <property type="component" value="Unassembled WGS sequence"/>
</dbReference>
<feature type="transmembrane region" description="Helical" evidence="1">
    <location>
        <begin position="6"/>
        <end position="24"/>
    </location>
</feature>
<keyword evidence="3" id="KW-1185">Reference proteome</keyword>
<proteinExistence type="predicted"/>
<evidence type="ECO:0000256" key="1">
    <source>
        <dbReference type="SAM" id="Phobius"/>
    </source>
</evidence>
<dbReference type="AlphaFoldDB" id="A0A1E5LKA1"/>